<dbReference type="PROSITE" id="PS50217">
    <property type="entry name" value="BZIP"/>
    <property type="match status" value="1"/>
</dbReference>
<protein>
    <submittedName>
        <fullName evidence="4">CREB/ATF bZIP transcription factor-like isoform X2</fullName>
    </submittedName>
</protein>
<dbReference type="Gene3D" id="1.20.5.170">
    <property type="match status" value="1"/>
</dbReference>
<organism evidence="3 4">
    <name type="scientific">Saccoglossus kowalevskii</name>
    <name type="common">Acorn worm</name>
    <dbReference type="NCBI Taxonomy" id="10224"/>
    <lineage>
        <taxon>Eukaryota</taxon>
        <taxon>Metazoa</taxon>
        <taxon>Hemichordata</taxon>
        <taxon>Enteropneusta</taxon>
        <taxon>Harrimaniidae</taxon>
        <taxon>Saccoglossus</taxon>
    </lineage>
</organism>
<dbReference type="SUPFAM" id="SSF57959">
    <property type="entry name" value="Leucine zipper domain"/>
    <property type="match status" value="1"/>
</dbReference>
<reference evidence="4" key="1">
    <citation type="submission" date="2025-08" db="UniProtKB">
        <authorList>
            <consortium name="RefSeq"/>
        </authorList>
    </citation>
    <scope>IDENTIFICATION</scope>
    <source>
        <tissue evidence="4">Testes</tissue>
    </source>
</reference>
<dbReference type="SMART" id="SM00338">
    <property type="entry name" value="BRLZ"/>
    <property type="match status" value="1"/>
</dbReference>
<dbReference type="RefSeq" id="XP_006825340.1">
    <property type="nucleotide sequence ID" value="XM_006825277.1"/>
</dbReference>
<keyword evidence="1" id="KW-0175">Coiled coil</keyword>
<keyword evidence="3" id="KW-1185">Reference proteome</keyword>
<feature type="domain" description="BZIP" evidence="2">
    <location>
        <begin position="116"/>
        <end position="179"/>
    </location>
</feature>
<evidence type="ECO:0000259" key="2">
    <source>
        <dbReference type="PROSITE" id="PS50217"/>
    </source>
</evidence>
<dbReference type="Proteomes" id="UP000694865">
    <property type="component" value="Unplaced"/>
</dbReference>
<gene>
    <name evidence="4" type="primary">LOC100367950</name>
</gene>
<evidence type="ECO:0000313" key="4">
    <source>
        <dbReference type="RefSeq" id="XP_006825340.1"/>
    </source>
</evidence>
<dbReference type="Pfam" id="PF00170">
    <property type="entry name" value="bZIP_1"/>
    <property type="match status" value="1"/>
</dbReference>
<proteinExistence type="predicted"/>
<feature type="coiled-coil region" evidence="1">
    <location>
        <begin position="141"/>
        <end position="175"/>
    </location>
</feature>
<sequence>MSIDVLTPCDIPCLLDEVEGLSEDVTFDQPYLSTVTQDSDCSSFVSSPVSMEEDLFSELGSNASISPDHPLISEDDDLDLLNFLVKDNQRKDENKTTCSIPTTVITNKKRTFSNMEDSLAERNRKNAIAARENRQKKKNYVAGLEKKNLELSAENKSLKAENNELVNKTICLEEEVTYLKSVLAHQSSLAKLIKNIGKTDIRLTSSFDARKITEPSSKRRKTSSSTTGGMCLHVTGQDVSLEFCSKCASMACGSLTS</sequence>
<name>A0ABM0MZ99_SACKO</name>
<dbReference type="PROSITE" id="PS00036">
    <property type="entry name" value="BZIP_BASIC"/>
    <property type="match status" value="1"/>
</dbReference>
<dbReference type="InterPro" id="IPR004827">
    <property type="entry name" value="bZIP"/>
</dbReference>
<dbReference type="InterPro" id="IPR046347">
    <property type="entry name" value="bZIP_sf"/>
</dbReference>
<dbReference type="GeneID" id="100367950"/>
<evidence type="ECO:0000256" key="1">
    <source>
        <dbReference type="SAM" id="Coils"/>
    </source>
</evidence>
<evidence type="ECO:0000313" key="3">
    <source>
        <dbReference type="Proteomes" id="UP000694865"/>
    </source>
</evidence>
<accession>A0ABM0MZ99</accession>